<organism evidence="8 9">
    <name type="scientific">Clostridium thailandense</name>
    <dbReference type="NCBI Taxonomy" id="2794346"/>
    <lineage>
        <taxon>Bacteria</taxon>
        <taxon>Bacillati</taxon>
        <taxon>Bacillota</taxon>
        <taxon>Clostridia</taxon>
        <taxon>Eubacteriales</taxon>
        <taxon>Clostridiaceae</taxon>
        <taxon>Clostridium</taxon>
    </lineage>
</organism>
<dbReference type="InterPro" id="IPR003660">
    <property type="entry name" value="HAMP_dom"/>
</dbReference>
<evidence type="ECO:0000256" key="4">
    <source>
        <dbReference type="SAM" id="MobiDB-lite"/>
    </source>
</evidence>
<dbReference type="InterPro" id="IPR024478">
    <property type="entry name" value="HlyB_4HB_MCP"/>
</dbReference>
<feature type="domain" description="Methyl-accepting transducer" evidence="6">
    <location>
        <begin position="277"/>
        <end position="535"/>
    </location>
</feature>
<dbReference type="PROSITE" id="PS50885">
    <property type="entry name" value="HAMP"/>
    <property type="match status" value="1"/>
</dbReference>
<keyword evidence="5" id="KW-1133">Transmembrane helix</keyword>
<dbReference type="EMBL" id="JAEEGC010000129">
    <property type="protein sequence ID" value="MBV7275570.1"/>
    <property type="molecule type" value="Genomic_DNA"/>
</dbReference>
<dbReference type="CDD" id="cd06225">
    <property type="entry name" value="HAMP"/>
    <property type="match status" value="1"/>
</dbReference>
<dbReference type="PANTHER" id="PTHR32089:SF112">
    <property type="entry name" value="LYSOZYME-LIKE PROTEIN-RELATED"/>
    <property type="match status" value="1"/>
</dbReference>
<evidence type="ECO:0000259" key="6">
    <source>
        <dbReference type="PROSITE" id="PS50111"/>
    </source>
</evidence>
<evidence type="ECO:0000256" key="2">
    <source>
        <dbReference type="ARBA" id="ARBA00029447"/>
    </source>
</evidence>
<dbReference type="SMART" id="SM00304">
    <property type="entry name" value="HAMP"/>
    <property type="match status" value="1"/>
</dbReference>
<dbReference type="Pfam" id="PF00672">
    <property type="entry name" value="HAMP"/>
    <property type="match status" value="1"/>
</dbReference>
<evidence type="ECO:0000256" key="5">
    <source>
        <dbReference type="SAM" id="Phobius"/>
    </source>
</evidence>
<evidence type="ECO:0000313" key="9">
    <source>
        <dbReference type="Proteomes" id="UP000694308"/>
    </source>
</evidence>
<dbReference type="Pfam" id="PF12729">
    <property type="entry name" value="4HB_MCP_1"/>
    <property type="match status" value="1"/>
</dbReference>
<gene>
    <name evidence="8" type="ORF">I6U48_21960</name>
</gene>
<dbReference type="Pfam" id="PF00015">
    <property type="entry name" value="MCPsignal"/>
    <property type="match status" value="1"/>
</dbReference>
<feature type="transmembrane region" description="Helical" evidence="5">
    <location>
        <begin position="193"/>
        <end position="212"/>
    </location>
</feature>
<dbReference type="InterPro" id="IPR047347">
    <property type="entry name" value="YvaQ-like_sensor"/>
</dbReference>
<accession>A0A949WSU1</accession>
<protein>
    <submittedName>
        <fullName evidence="8">Methyl-accepting chemotaxis protein</fullName>
    </submittedName>
</protein>
<dbReference type="RefSeq" id="WP_218322631.1">
    <property type="nucleotide sequence ID" value="NZ_JAEEGC010000129.1"/>
</dbReference>
<evidence type="ECO:0000313" key="8">
    <source>
        <dbReference type="EMBL" id="MBV7275570.1"/>
    </source>
</evidence>
<dbReference type="GO" id="GO:0016020">
    <property type="term" value="C:membrane"/>
    <property type="evidence" value="ECO:0007669"/>
    <property type="project" value="InterPro"/>
</dbReference>
<keyword evidence="5" id="KW-0472">Membrane</keyword>
<dbReference type="AlphaFoldDB" id="A0A949WSU1"/>
<dbReference type="SMART" id="SM00283">
    <property type="entry name" value="MA"/>
    <property type="match status" value="1"/>
</dbReference>
<feature type="domain" description="HAMP" evidence="7">
    <location>
        <begin position="213"/>
        <end position="265"/>
    </location>
</feature>
<evidence type="ECO:0000256" key="3">
    <source>
        <dbReference type="PROSITE-ProRule" id="PRU00284"/>
    </source>
</evidence>
<dbReference type="PANTHER" id="PTHR32089">
    <property type="entry name" value="METHYL-ACCEPTING CHEMOTAXIS PROTEIN MCPB"/>
    <property type="match status" value="1"/>
</dbReference>
<proteinExistence type="inferred from homology"/>
<comment type="similarity">
    <text evidence="2">Belongs to the methyl-accepting chemotaxis (MCP) protein family.</text>
</comment>
<keyword evidence="5" id="KW-0812">Transmembrane</keyword>
<keyword evidence="1 3" id="KW-0807">Transducer</keyword>
<name>A0A949WSU1_9CLOT</name>
<sequence>MKLFINLSVKKKLFTVFSIVCIFIVVIGVEGILSSAKINSSSRILYSRNLVSIKNLGEVNGNVNDMRAAYNRLVFERDRTKLDGYLKVINDLDIKNEKNIKECESLITMPEEKRVFDNFKNELMKYIEIRNNAIDFAKNGNYDEAIKISNSTLTEIKISLLEKLQECIDINAKFAEKANLDNIDQFNNVRYRILAYTIVAFLIIVFMTYILGKHIMSPLKNIRELAQRLSNYDFSTSVEIMGKDEFGQTAIDLNIAQENVGNLVKVIIKNSQDLSASSEELSATVQEISSKSITIDQSVETIASSMQEYGAATEEISAFIEEVNSNINILSSKATEGSNNAKQSKKRATEVKSNSQKAINDTRTTYIEKQENMQKAIKDGKIVDNIKVMAETIGSITRQTNLLALNAAIEAARAGEHGKGFAVVAEEVRKLAEQSSDSIINIQSTIAKVKLAFDSSVNTGSDILEFINTNVDKQFNDYSEIGNKYYNDSNFVSKMSEEIASMSKEITAMVGQVSEAIQNMAQTSQKSSKEAEMIKDSIDETTKAIEQVAITAQNQSELSQKLNEMVQKFKI</sequence>
<dbReference type="GO" id="GO:0007165">
    <property type="term" value="P:signal transduction"/>
    <property type="evidence" value="ECO:0007669"/>
    <property type="project" value="UniProtKB-KW"/>
</dbReference>
<feature type="region of interest" description="Disordered" evidence="4">
    <location>
        <begin position="335"/>
        <end position="355"/>
    </location>
</feature>
<comment type="caution">
    <text evidence="8">The sequence shown here is derived from an EMBL/GenBank/DDBJ whole genome shotgun (WGS) entry which is preliminary data.</text>
</comment>
<evidence type="ECO:0000259" key="7">
    <source>
        <dbReference type="PROSITE" id="PS50885"/>
    </source>
</evidence>
<dbReference type="InterPro" id="IPR004089">
    <property type="entry name" value="MCPsignal_dom"/>
</dbReference>
<feature type="transmembrane region" description="Helical" evidence="5">
    <location>
        <begin position="12"/>
        <end position="33"/>
    </location>
</feature>
<dbReference type="CDD" id="cd19411">
    <property type="entry name" value="MCP2201-like_sensor"/>
    <property type="match status" value="1"/>
</dbReference>
<dbReference type="PROSITE" id="PS50111">
    <property type="entry name" value="CHEMOTAXIS_TRANSDUC_2"/>
    <property type="match status" value="1"/>
</dbReference>
<reference evidence="8" key="1">
    <citation type="submission" date="2020-12" db="EMBL/GenBank/DDBJ databases">
        <title>Clostridium thailandense sp. nov., a novel acetogenic bacterium isolated from peat land soil in Thailand.</title>
        <authorList>
            <person name="Chaikitkaew S."/>
            <person name="Birkeland N.K."/>
        </authorList>
    </citation>
    <scope>NUCLEOTIDE SEQUENCE</scope>
    <source>
        <strain evidence="8">PL3</strain>
    </source>
</reference>
<dbReference type="Proteomes" id="UP000694308">
    <property type="component" value="Unassembled WGS sequence"/>
</dbReference>
<keyword evidence="9" id="KW-1185">Reference proteome</keyword>
<evidence type="ECO:0000256" key="1">
    <source>
        <dbReference type="ARBA" id="ARBA00023224"/>
    </source>
</evidence>